<feature type="short sequence motif" description="GXGXXG" evidence="4">
    <location>
        <begin position="19"/>
        <end position="24"/>
    </location>
</feature>
<dbReference type="PROSITE" id="PS51635">
    <property type="entry name" value="PNPLA"/>
    <property type="match status" value="1"/>
</dbReference>
<dbReference type="InterPro" id="IPR016035">
    <property type="entry name" value="Acyl_Trfase/lysoPLipase"/>
</dbReference>
<feature type="short sequence motif" description="DGA/G" evidence="4">
    <location>
        <begin position="212"/>
        <end position="214"/>
    </location>
</feature>
<comment type="similarity">
    <text evidence="1 5">Belongs to the patatin family.</text>
</comment>
<dbReference type="EC" id="3.1.1.-" evidence="5"/>
<evidence type="ECO:0000313" key="7">
    <source>
        <dbReference type="EMBL" id="KAH7569620.1"/>
    </source>
</evidence>
<feature type="short sequence motif" description="GXSXG" evidence="4">
    <location>
        <begin position="57"/>
        <end position="61"/>
    </location>
</feature>
<protein>
    <recommendedName>
        <fullName evidence="5">Patatin</fullName>
        <ecNumber evidence="5">3.1.1.-</ecNumber>
    </recommendedName>
</protein>
<accession>A0ABQ8HZ50</accession>
<name>A0ABQ8HZ50_9ROSI</name>
<sequence>MPIKNLAKGKNITVLSIDGGGVRGIIPATLLAFLESKFQEVDGPSARIADYFDVVAGTSTGGLITTMLTAPDPKKLTRPIYAAKDINDFYFEHCPQIFPQNRIKLLNLIKNSIGSLVRPRYDGKHIRRITNQLLGETTVKDTLTNIVIPTFDIKLLQPVIFSTNEAKESGLKNARLADICIGTSAAPTYLPAHYFHTKDATTGETRRFDLIDGGVVANDPTLVAISHISKEVFKHNPDFIDIKPMDSRHMLVLSLGTGAAHKQDIKYSAVRASKWGSFNWVYNWGNKPLFDIFADASCDMVDFHVSTLFQTFGCKENYLRIQDDTLVGDAKSVDMSTKENMQRLKEIGMELLKEPVSRVNLETGIFEKQEGEGTNEEALARFAKLLAEERKLRHS</sequence>
<organism evidence="7 8">
    <name type="scientific">Xanthoceras sorbifolium</name>
    <dbReference type="NCBI Taxonomy" id="99658"/>
    <lineage>
        <taxon>Eukaryota</taxon>
        <taxon>Viridiplantae</taxon>
        <taxon>Streptophyta</taxon>
        <taxon>Embryophyta</taxon>
        <taxon>Tracheophyta</taxon>
        <taxon>Spermatophyta</taxon>
        <taxon>Magnoliopsida</taxon>
        <taxon>eudicotyledons</taxon>
        <taxon>Gunneridae</taxon>
        <taxon>Pentapetalae</taxon>
        <taxon>rosids</taxon>
        <taxon>malvids</taxon>
        <taxon>Sapindales</taxon>
        <taxon>Sapindaceae</taxon>
        <taxon>Xanthoceroideae</taxon>
        <taxon>Xanthoceras</taxon>
    </lineage>
</organism>
<evidence type="ECO:0000256" key="2">
    <source>
        <dbReference type="ARBA" id="ARBA00022963"/>
    </source>
</evidence>
<keyword evidence="3 4" id="KW-0443">Lipid metabolism</keyword>
<dbReference type="PANTHER" id="PTHR32176:SF99">
    <property type="entry name" value="PATATIN"/>
    <property type="match status" value="1"/>
</dbReference>
<dbReference type="Pfam" id="PF01734">
    <property type="entry name" value="Patatin"/>
    <property type="match status" value="1"/>
</dbReference>
<dbReference type="EMBL" id="JAFEMO010000006">
    <property type="protein sequence ID" value="KAH7569620.1"/>
    <property type="molecule type" value="Genomic_DNA"/>
</dbReference>
<evidence type="ECO:0000313" key="8">
    <source>
        <dbReference type="Proteomes" id="UP000827721"/>
    </source>
</evidence>
<keyword evidence="8" id="KW-1185">Reference proteome</keyword>
<dbReference type="SUPFAM" id="SSF52151">
    <property type="entry name" value="FabD/lysophospholipase-like"/>
    <property type="match status" value="1"/>
</dbReference>
<dbReference type="InterPro" id="IPR002641">
    <property type="entry name" value="PNPLA_dom"/>
</dbReference>
<evidence type="ECO:0000259" key="6">
    <source>
        <dbReference type="PROSITE" id="PS51635"/>
    </source>
</evidence>
<evidence type="ECO:0000256" key="5">
    <source>
        <dbReference type="RuleBase" id="RU361262"/>
    </source>
</evidence>
<gene>
    <name evidence="7" type="ORF">JRO89_XS06G0215400</name>
</gene>
<evidence type="ECO:0000256" key="1">
    <source>
        <dbReference type="ARBA" id="ARBA00010240"/>
    </source>
</evidence>
<proteinExistence type="inferred from homology"/>
<keyword evidence="4 5" id="KW-0378">Hydrolase</keyword>
<evidence type="ECO:0000256" key="3">
    <source>
        <dbReference type="ARBA" id="ARBA00023098"/>
    </source>
</evidence>
<dbReference type="Proteomes" id="UP000827721">
    <property type="component" value="Unassembled WGS sequence"/>
</dbReference>
<reference evidence="7 8" key="1">
    <citation type="submission" date="2021-02" db="EMBL/GenBank/DDBJ databases">
        <title>Plant Genome Project.</title>
        <authorList>
            <person name="Zhang R.-G."/>
        </authorList>
    </citation>
    <scope>NUCLEOTIDE SEQUENCE [LARGE SCALE GENOMIC DNA]</scope>
    <source>
        <tissue evidence="7">Leaves</tissue>
    </source>
</reference>
<comment type="caution">
    <text evidence="7">The sequence shown here is derived from an EMBL/GenBank/DDBJ whole genome shotgun (WGS) entry which is preliminary data.</text>
</comment>
<dbReference type="Gene3D" id="3.40.1090.10">
    <property type="entry name" value="Cytosolic phospholipase A2 catalytic domain"/>
    <property type="match status" value="1"/>
</dbReference>
<comment type="function">
    <text evidence="5">Lipolytic acyl hydrolase (LAH).</text>
</comment>
<comment type="domain">
    <text evidence="5">The nitrogen atoms of the two glycine residues in the GGXR motif define the oxyanion hole, and stabilize the oxyanion that forms during the nucleophilic attack by the catalytic serine during substrate cleavage.</text>
</comment>
<dbReference type="CDD" id="cd07214">
    <property type="entry name" value="Pat17_isozyme_like"/>
    <property type="match status" value="1"/>
</dbReference>
<keyword evidence="2 4" id="KW-0442">Lipid degradation</keyword>
<evidence type="ECO:0000256" key="4">
    <source>
        <dbReference type="PROSITE-ProRule" id="PRU01161"/>
    </source>
</evidence>
<feature type="domain" description="PNPLA" evidence="6">
    <location>
        <begin position="15"/>
        <end position="225"/>
    </location>
</feature>
<dbReference type="PANTHER" id="PTHR32176">
    <property type="entry name" value="XYLOSE ISOMERASE"/>
    <property type="match status" value="1"/>
</dbReference>
<feature type="active site" description="Nucleophile" evidence="4">
    <location>
        <position position="59"/>
    </location>
</feature>
<feature type="active site" description="Proton acceptor" evidence="4">
    <location>
        <position position="212"/>
    </location>
</feature>